<keyword evidence="1" id="KW-1133">Transmembrane helix</keyword>
<accession>A0A8K0S9K4</accession>
<feature type="transmembrane region" description="Helical" evidence="1">
    <location>
        <begin position="20"/>
        <end position="36"/>
    </location>
</feature>
<dbReference type="Proteomes" id="UP000813427">
    <property type="component" value="Unassembled WGS sequence"/>
</dbReference>
<evidence type="ECO:0000313" key="2">
    <source>
        <dbReference type="EMBL" id="KAH7262352.1"/>
    </source>
</evidence>
<keyword evidence="1" id="KW-0472">Membrane</keyword>
<organism evidence="2 3">
    <name type="scientific">Fusarium tricinctum</name>
    <dbReference type="NCBI Taxonomy" id="61284"/>
    <lineage>
        <taxon>Eukaryota</taxon>
        <taxon>Fungi</taxon>
        <taxon>Dikarya</taxon>
        <taxon>Ascomycota</taxon>
        <taxon>Pezizomycotina</taxon>
        <taxon>Sordariomycetes</taxon>
        <taxon>Hypocreomycetidae</taxon>
        <taxon>Hypocreales</taxon>
        <taxon>Nectriaceae</taxon>
        <taxon>Fusarium</taxon>
        <taxon>Fusarium tricinctum species complex</taxon>
    </lineage>
</organism>
<gene>
    <name evidence="2" type="ORF">BKA59DRAFT_463478</name>
</gene>
<dbReference type="EMBL" id="JAGPXF010000001">
    <property type="protein sequence ID" value="KAH7262352.1"/>
    <property type="molecule type" value="Genomic_DNA"/>
</dbReference>
<keyword evidence="1" id="KW-0812">Transmembrane</keyword>
<evidence type="ECO:0000313" key="3">
    <source>
        <dbReference type="Proteomes" id="UP000813427"/>
    </source>
</evidence>
<sequence>MSLVDYLPRALHMLRCNNDFLLLGLLMQVFVGSYAGRYNMLMLEARILLTTRPPHRAGEGEALDFIDEREIGSRPPQQKEKRFVDRCHNHRHVELRTHKHGPL</sequence>
<dbReference type="AlphaFoldDB" id="A0A8K0S9K4"/>
<protein>
    <submittedName>
        <fullName evidence="2">Uncharacterized protein</fullName>
    </submittedName>
</protein>
<reference evidence="2" key="1">
    <citation type="journal article" date="2021" name="Nat. Commun.">
        <title>Genetic determinants of endophytism in the Arabidopsis root mycobiome.</title>
        <authorList>
            <person name="Mesny F."/>
            <person name="Miyauchi S."/>
            <person name="Thiergart T."/>
            <person name="Pickel B."/>
            <person name="Atanasova L."/>
            <person name="Karlsson M."/>
            <person name="Huettel B."/>
            <person name="Barry K.W."/>
            <person name="Haridas S."/>
            <person name="Chen C."/>
            <person name="Bauer D."/>
            <person name="Andreopoulos W."/>
            <person name="Pangilinan J."/>
            <person name="LaButti K."/>
            <person name="Riley R."/>
            <person name="Lipzen A."/>
            <person name="Clum A."/>
            <person name="Drula E."/>
            <person name="Henrissat B."/>
            <person name="Kohler A."/>
            <person name="Grigoriev I.V."/>
            <person name="Martin F.M."/>
            <person name="Hacquard S."/>
        </authorList>
    </citation>
    <scope>NUCLEOTIDE SEQUENCE</scope>
    <source>
        <strain evidence="2">MPI-SDFR-AT-0068</strain>
    </source>
</reference>
<proteinExistence type="predicted"/>
<evidence type="ECO:0000256" key="1">
    <source>
        <dbReference type="SAM" id="Phobius"/>
    </source>
</evidence>
<comment type="caution">
    <text evidence="2">The sequence shown here is derived from an EMBL/GenBank/DDBJ whole genome shotgun (WGS) entry which is preliminary data.</text>
</comment>
<name>A0A8K0S9K4_9HYPO</name>
<keyword evidence="3" id="KW-1185">Reference proteome</keyword>